<sequence>MKRNKNVAILLFRVSIPFTMLIYGIDKITNGTGFIGSLLDAYNLPSFFVYGVFIGEIVAPLMLVLGYRSRLAGLLLAFNCLLAILMAQIQHIFTLNQYGGWTLDLLFIYLVAGVAFYFSGAGKHAISTSHAWD</sequence>
<dbReference type="InterPro" id="IPR032808">
    <property type="entry name" value="DoxX"/>
</dbReference>
<dbReference type="Proteomes" id="UP001330184">
    <property type="component" value="Chromosome"/>
</dbReference>
<keyword evidence="5 7" id="KW-1133">Transmembrane helix</keyword>
<evidence type="ECO:0000256" key="6">
    <source>
        <dbReference type="ARBA" id="ARBA00023136"/>
    </source>
</evidence>
<dbReference type="AlphaFoldDB" id="A0AA48HEJ3"/>
<feature type="transmembrane region" description="Helical" evidence="7">
    <location>
        <begin position="99"/>
        <end position="118"/>
    </location>
</feature>
<proteinExistence type="inferred from homology"/>
<evidence type="ECO:0000256" key="2">
    <source>
        <dbReference type="ARBA" id="ARBA00006679"/>
    </source>
</evidence>
<keyword evidence="9" id="KW-1185">Reference proteome</keyword>
<keyword evidence="6 7" id="KW-0472">Membrane</keyword>
<dbReference type="EMBL" id="AP027268">
    <property type="protein sequence ID" value="BDW93730.1"/>
    <property type="molecule type" value="Genomic_DNA"/>
</dbReference>
<dbReference type="Pfam" id="PF07681">
    <property type="entry name" value="DoxX"/>
    <property type="match status" value="1"/>
</dbReference>
<evidence type="ECO:0000256" key="4">
    <source>
        <dbReference type="ARBA" id="ARBA00022692"/>
    </source>
</evidence>
<evidence type="ECO:0000256" key="1">
    <source>
        <dbReference type="ARBA" id="ARBA00004651"/>
    </source>
</evidence>
<evidence type="ECO:0000313" key="8">
    <source>
        <dbReference type="EMBL" id="BDW93730.1"/>
    </source>
</evidence>
<feature type="transmembrane region" description="Helical" evidence="7">
    <location>
        <begin position="74"/>
        <end position="93"/>
    </location>
</feature>
<feature type="transmembrane region" description="Helical" evidence="7">
    <location>
        <begin position="7"/>
        <end position="25"/>
    </location>
</feature>
<dbReference type="InterPro" id="IPR051907">
    <property type="entry name" value="DoxX-like_oxidoreductase"/>
</dbReference>
<dbReference type="PANTHER" id="PTHR33452:SF1">
    <property type="entry name" value="INNER MEMBRANE PROTEIN YPHA-RELATED"/>
    <property type="match status" value="1"/>
</dbReference>
<comment type="subcellular location">
    <subcellularLocation>
        <location evidence="1">Cell membrane</location>
        <topology evidence="1">Multi-pass membrane protein</topology>
    </subcellularLocation>
</comment>
<evidence type="ECO:0000313" key="9">
    <source>
        <dbReference type="Proteomes" id="UP001330184"/>
    </source>
</evidence>
<comment type="similarity">
    <text evidence="2">Belongs to the DoxX family.</text>
</comment>
<dbReference type="GO" id="GO:0005886">
    <property type="term" value="C:plasma membrane"/>
    <property type="evidence" value="ECO:0007669"/>
    <property type="project" value="UniProtKB-SubCell"/>
</dbReference>
<evidence type="ECO:0000256" key="3">
    <source>
        <dbReference type="ARBA" id="ARBA00022475"/>
    </source>
</evidence>
<evidence type="ECO:0000256" key="7">
    <source>
        <dbReference type="SAM" id="Phobius"/>
    </source>
</evidence>
<protein>
    <submittedName>
        <fullName evidence="8">GntR family transcriptional regulator</fullName>
    </submittedName>
</protein>
<gene>
    <name evidence="8" type="ORF">MACH07_25620</name>
</gene>
<evidence type="ECO:0000256" key="5">
    <source>
        <dbReference type="ARBA" id="ARBA00022989"/>
    </source>
</evidence>
<name>A0AA48HEJ3_9FLAO</name>
<keyword evidence="4 7" id="KW-0812">Transmembrane</keyword>
<keyword evidence="3" id="KW-1003">Cell membrane</keyword>
<feature type="transmembrane region" description="Helical" evidence="7">
    <location>
        <begin position="45"/>
        <end position="67"/>
    </location>
</feature>
<accession>A0AA48HEJ3</accession>
<reference evidence="8 9" key="1">
    <citation type="submission" date="2023-01" db="EMBL/GenBank/DDBJ databases">
        <title>Complete genome sequence of Muricauda aquimarina strain IFOP_LL357.</title>
        <authorList>
            <person name="Gajardo G."/>
            <person name="Ueki S."/>
            <person name="Maruyama F."/>
        </authorList>
    </citation>
    <scope>NUCLEOTIDE SEQUENCE [LARGE SCALE GENOMIC DNA]</scope>
    <source>
        <strain evidence="8 9">IFOP_LL357</strain>
    </source>
</reference>
<dbReference type="PANTHER" id="PTHR33452">
    <property type="entry name" value="OXIDOREDUCTASE CATD-RELATED"/>
    <property type="match status" value="1"/>
</dbReference>
<organism evidence="8 9">
    <name type="scientific">Flagellimonas marinaquae</name>
    <dbReference type="NCBI Taxonomy" id="254955"/>
    <lineage>
        <taxon>Bacteria</taxon>
        <taxon>Pseudomonadati</taxon>
        <taxon>Bacteroidota</taxon>
        <taxon>Flavobacteriia</taxon>
        <taxon>Flavobacteriales</taxon>
        <taxon>Flavobacteriaceae</taxon>
        <taxon>Flagellimonas</taxon>
    </lineage>
</organism>
<dbReference type="RefSeq" id="WP_338194512.1">
    <property type="nucleotide sequence ID" value="NZ_AP027268.1"/>
</dbReference>